<reference evidence="2" key="1">
    <citation type="submission" date="2020-10" db="EMBL/GenBank/DDBJ databases">
        <authorList>
            <person name="Gilroy R."/>
        </authorList>
    </citation>
    <scope>NUCLEOTIDE SEQUENCE</scope>
    <source>
        <strain evidence="2">CHK154-7741</strain>
    </source>
</reference>
<dbReference type="EMBL" id="DVOD01000068">
    <property type="protein sequence ID" value="HIU93317.1"/>
    <property type="molecule type" value="Genomic_DNA"/>
</dbReference>
<dbReference type="AlphaFoldDB" id="A0A9D1N1C6"/>
<protein>
    <submittedName>
        <fullName evidence="2">Polysaccharide pyruvyl transferase family protein</fullName>
    </submittedName>
</protein>
<comment type="caution">
    <text evidence="2">The sequence shown here is derived from an EMBL/GenBank/DDBJ whole genome shotgun (WGS) entry which is preliminary data.</text>
</comment>
<feature type="domain" description="Polysaccharide pyruvyl transferase" evidence="1">
    <location>
        <begin position="92"/>
        <end position="297"/>
    </location>
</feature>
<accession>A0A9D1N1C6</accession>
<sequence>MSKVKPFFINSNIHLKEFSYKTVEDILTPLGGNTGNSYITYGLMKAVLGGICDIPHIQNIYTYDFSKSDKDIEIINNECTHVFFILQDQIRLFESYSLTLPYTNIINFLKRLNKKVIVAGLGANCFSGFDKEFYKKLNPELVEFLRKLSEYCELIGLRGEFTQEVMSKLGISNTEVIGCPSYFENGRDRIVHKKPFGELNIMQSSKNFTRSINNYHTVLQDFNERDIIARLTLEDFTAPLQRKDEEKLCEDKFHVFADIESWKNFVSQFDFVFGYRLHGSILALNSGAVALCCNHDSRATEMCNFLKIPHYTQLDDKKTIQEYYEMADVDALNRAYPALFDNYKQFLNKNNIELFEDNPQPYEYIKQPVVPLFSHKQQ</sequence>
<organism evidence="2 3">
    <name type="scientific">Candidatus Limenecus avicola</name>
    <dbReference type="NCBI Taxonomy" id="2840847"/>
    <lineage>
        <taxon>Bacteria</taxon>
        <taxon>Bacillati</taxon>
        <taxon>Bacillota</taxon>
        <taxon>Clostridia</taxon>
        <taxon>Eubacteriales</taxon>
        <taxon>Clostridiaceae</taxon>
        <taxon>Clostridiaceae incertae sedis</taxon>
        <taxon>Candidatus Limenecus</taxon>
    </lineage>
</organism>
<dbReference type="Pfam" id="PF04230">
    <property type="entry name" value="PS_pyruv_trans"/>
    <property type="match status" value="1"/>
</dbReference>
<evidence type="ECO:0000313" key="3">
    <source>
        <dbReference type="Proteomes" id="UP000886748"/>
    </source>
</evidence>
<dbReference type="GO" id="GO:0016740">
    <property type="term" value="F:transferase activity"/>
    <property type="evidence" value="ECO:0007669"/>
    <property type="project" value="UniProtKB-KW"/>
</dbReference>
<keyword evidence="2" id="KW-0808">Transferase</keyword>
<evidence type="ECO:0000259" key="1">
    <source>
        <dbReference type="Pfam" id="PF04230"/>
    </source>
</evidence>
<name>A0A9D1N1C6_9CLOT</name>
<proteinExistence type="predicted"/>
<gene>
    <name evidence="2" type="ORF">IAD26_09335</name>
</gene>
<reference evidence="2" key="2">
    <citation type="journal article" date="2021" name="PeerJ">
        <title>Extensive microbial diversity within the chicken gut microbiome revealed by metagenomics and culture.</title>
        <authorList>
            <person name="Gilroy R."/>
            <person name="Ravi A."/>
            <person name="Getino M."/>
            <person name="Pursley I."/>
            <person name="Horton D.L."/>
            <person name="Alikhan N.F."/>
            <person name="Baker D."/>
            <person name="Gharbi K."/>
            <person name="Hall N."/>
            <person name="Watson M."/>
            <person name="Adriaenssens E.M."/>
            <person name="Foster-Nyarko E."/>
            <person name="Jarju S."/>
            <person name="Secka A."/>
            <person name="Antonio M."/>
            <person name="Oren A."/>
            <person name="Chaudhuri R.R."/>
            <person name="La Ragione R."/>
            <person name="Hildebrand F."/>
            <person name="Pallen M.J."/>
        </authorList>
    </citation>
    <scope>NUCLEOTIDE SEQUENCE</scope>
    <source>
        <strain evidence="2">CHK154-7741</strain>
    </source>
</reference>
<dbReference type="Proteomes" id="UP000886748">
    <property type="component" value="Unassembled WGS sequence"/>
</dbReference>
<dbReference type="InterPro" id="IPR007345">
    <property type="entry name" value="Polysacch_pyruvyl_Trfase"/>
</dbReference>
<evidence type="ECO:0000313" key="2">
    <source>
        <dbReference type="EMBL" id="HIU93317.1"/>
    </source>
</evidence>